<dbReference type="Pfam" id="PF01757">
    <property type="entry name" value="Acyl_transf_3"/>
    <property type="match status" value="1"/>
</dbReference>
<accession>A0A2T3NSW4</accession>
<dbReference type="InterPro" id="IPR002656">
    <property type="entry name" value="Acyl_transf_3_dom"/>
</dbReference>
<evidence type="ECO:0000256" key="1">
    <source>
        <dbReference type="ARBA" id="ARBA00004651"/>
    </source>
</evidence>
<proteinExistence type="inferred from homology"/>
<keyword evidence="6 7" id="KW-0472">Membrane</keyword>
<feature type="transmembrane region" description="Helical" evidence="7">
    <location>
        <begin position="7"/>
        <end position="28"/>
    </location>
</feature>
<feature type="transmembrane region" description="Helical" evidence="7">
    <location>
        <begin position="242"/>
        <end position="259"/>
    </location>
</feature>
<dbReference type="AlphaFoldDB" id="A0A2T3NSW4"/>
<dbReference type="GO" id="GO:0016413">
    <property type="term" value="F:O-acetyltransferase activity"/>
    <property type="evidence" value="ECO:0007669"/>
    <property type="project" value="TreeGrafter"/>
</dbReference>
<dbReference type="GO" id="GO:0005886">
    <property type="term" value="C:plasma membrane"/>
    <property type="evidence" value="ECO:0007669"/>
    <property type="project" value="UniProtKB-SubCell"/>
</dbReference>
<evidence type="ECO:0000256" key="7">
    <source>
        <dbReference type="SAM" id="Phobius"/>
    </source>
</evidence>
<dbReference type="EMBL" id="PYMA01000007">
    <property type="protein sequence ID" value="PSW19348.1"/>
    <property type="molecule type" value="Genomic_DNA"/>
</dbReference>
<keyword evidence="10" id="KW-1185">Reference proteome</keyword>
<feature type="transmembrane region" description="Helical" evidence="7">
    <location>
        <begin position="297"/>
        <end position="319"/>
    </location>
</feature>
<dbReference type="Proteomes" id="UP000241771">
    <property type="component" value="Unassembled WGS sequence"/>
</dbReference>
<dbReference type="PANTHER" id="PTHR40074">
    <property type="entry name" value="O-ACETYLTRANSFERASE WECH"/>
    <property type="match status" value="1"/>
</dbReference>
<dbReference type="RefSeq" id="WP_107272078.1">
    <property type="nucleotide sequence ID" value="NZ_PYMA01000007.1"/>
</dbReference>
<evidence type="ECO:0000256" key="5">
    <source>
        <dbReference type="ARBA" id="ARBA00022989"/>
    </source>
</evidence>
<reference evidence="9 10" key="1">
    <citation type="submission" date="2018-01" db="EMBL/GenBank/DDBJ databases">
        <title>Whole genome sequencing of Histamine producing bacteria.</title>
        <authorList>
            <person name="Butler K."/>
        </authorList>
    </citation>
    <scope>NUCLEOTIDE SEQUENCE [LARGE SCALE GENOMIC DNA]</scope>
    <source>
        <strain evidence="9 10">DSM 100436</strain>
    </source>
</reference>
<feature type="transmembrane region" description="Helical" evidence="7">
    <location>
        <begin position="271"/>
        <end position="291"/>
    </location>
</feature>
<protein>
    <recommendedName>
        <fullName evidence="8">Acyltransferase 3 domain-containing protein</fullName>
    </recommendedName>
</protein>
<evidence type="ECO:0000256" key="2">
    <source>
        <dbReference type="ARBA" id="ARBA00007400"/>
    </source>
</evidence>
<dbReference type="GO" id="GO:0009246">
    <property type="term" value="P:enterobacterial common antigen biosynthetic process"/>
    <property type="evidence" value="ECO:0007669"/>
    <property type="project" value="TreeGrafter"/>
</dbReference>
<evidence type="ECO:0000256" key="4">
    <source>
        <dbReference type="ARBA" id="ARBA00022692"/>
    </source>
</evidence>
<feature type="transmembrane region" description="Helical" evidence="7">
    <location>
        <begin position="48"/>
        <end position="66"/>
    </location>
</feature>
<gene>
    <name evidence="9" type="ORF">C9I98_13345</name>
</gene>
<evidence type="ECO:0000256" key="3">
    <source>
        <dbReference type="ARBA" id="ARBA00022475"/>
    </source>
</evidence>
<sequence length="334" mass="38722">MRDKVVFFDVLRCIAAVAVVVIHVLGPYRELFGEISNSAWITATSFNSFSRWAVPIFIMITGALMLTDTRPFDLKYYVSRRLGKVLVPFLVWSLFYAGLSGASLAGYSGEVAWETLKALPVHETYYHLGFFYYFIPLYFVVPFLRHFVQHYDRVAVIALTSLWLLLTTLFLFYIDGPWTYEFILYSGYLVLGYSLYQLQWPTLKWLLPLGLAGLLLTDYMVVSQSFAHGEYTVGRWMSYKTLNTALIAAMIFALGRYIADKMNEQWLSRLAFMSRYSLGIYLLHPIFLWPVRAFDWYFLHPIIMIPLWTVVITGLALWASWMLARSPKTAWLVP</sequence>
<organism evidence="9 10">
    <name type="scientific">Photobacterium sanctipauli</name>
    <dbReference type="NCBI Taxonomy" id="1342794"/>
    <lineage>
        <taxon>Bacteria</taxon>
        <taxon>Pseudomonadati</taxon>
        <taxon>Pseudomonadota</taxon>
        <taxon>Gammaproteobacteria</taxon>
        <taxon>Vibrionales</taxon>
        <taxon>Vibrionaceae</taxon>
        <taxon>Photobacterium</taxon>
    </lineage>
</organism>
<keyword evidence="4 7" id="KW-0812">Transmembrane</keyword>
<evidence type="ECO:0000313" key="9">
    <source>
        <dbReference type="EMBL" id="PSW19348.1"/>
    </source>
</evidence>
<feature type="transmembrane region" description="Helical" evidence="7">
    <location>
        <begin position="156"/>
        <end position="174"/>
    </location>
</feature>
<evidence type="ECO:0000259" key="8">
    <source>
        <dbReference type="Pfam" id="PF01757"/>
    </source>
</evidence>
<keyword evidence="5 7" id="KW-1133">Transmembrane helix</keyword>
<evidence type="ECO:0000313" key="10">
    <source>
        <dbReference type="Proteomes" id="UP000241771"/>
    </source>
</evidence>
<dbReference type="PANTHER" id="PTHR40074:SF2">
    <property type="entry name" value="O-ACETYLTRANSFERASE WECH"/>
    <property type="match status" value="1"/>
</dbReference>
<comment type="subcellular location">
    <subcellularLocation>
        <location evidence="1">Cell membrane</location>
        <topology evidence="1">Multi-pass membrane protein</topology>
    </subcellularLocation>
</comment>
<name>A0A2T3NSW4_9GAMM</name>
<feature type="transmembrane region" description="Helical" evidence="7">
    <location>
        <begin position="205"/>
        <end position="222"/>
    </location>
</feature>
<feature type="domain" description="Acyltransferase 3" evidence="8">
    <location>
        <begin position="6"/>
        <end position="325"/>
    </location>
</feature>
<comment type="caution">
    <text evidence="9">The sequence shown here is derived from an EMBL/GenBank/DDBJ whole genome shotgun (WGS) entry which is preliminary data.</text>
</comment>
<feature type="transmembrane region" description="Helical" evidence="7">
    <location>
        <begin position="125"/>
        <end position="144"/>
    </location>
</feature>
<comment type="similarity">
    <text evidence="2">Belongs to the acyltransferase 3 family.</text>
</comment>
<feature type="transmembrane region" description="Helical" evidence="7">
    <location>
        <begin position="180"/>
        <end position="198"/>
    </location>
</feature>
<keyword evidence="3" id="KW-1003">Cell membrane</keyword>
<evidence type="ECO:0000256" key="6">
    <source>
        <dbReference type="ARBA" id="ARBA00023136"/>
    </source>
</evidence>
<feature type="transmembrane region" description="Helical" evidence="7">
    <location>
        <begin position="86"/>
        <end position="105"/>
    </location>
</feature>